<accession>A0AAP0NWQ9</accession>
<comment type="caution">
    <text evidence="1">The sequence shown here is derived from an EMBL/GenBank/DDBJ whole genome shotgun (WGS) entry which is preliminary data.</text>
</comment>
<gene>
    <name evidence="1" type="ORF">Syun_019485</name>
</gene>
<evidence type="ECO:0000313" key="1">
    <source>
        <dbReference type="EMBL" id="KAK9121868.1"/>
    </source>
</evidence>
<proteinExistence type="predicted"/>
<keyword evidence="2" id="KW-1185">Reference proteome</keyword>
<reference evidence="1 2" key="1">
    <citation type="submission" date="2024-01" db="EMBL/GenBank/DDBJ databases">
        <title>Genome assemblies of Stephania.</title>
        <authorList>
            <person name="Yang L."/>
        </authorList>
    </citation>
    <scope>NUCLEOTIDE SEQUENCE [LARGE SCALE GENOMIC DNA]</scope>
    <source>
        <strain evidence="1">YNDBR</strain>
        <tissue evidence="1">Leaf</tissue>
    </source>
</reference>
<dbReference type="AlphaFoldDB" id="A0AAP0NWQ9"/>
<name>A0AAP0NWQ9_9MAGN</name>
<evidence type="ECO:0000313" key="2">
    <source>
        <dbReference type="Proteomes" id="UP001420932"/>
    </source>
</evidence>
<dbReference type="Proteomes" id="UP001420932">
    <property type="component" value="Unassembled WGS sequence"/>
</dbReference>
<organism evidence="1 2">
    <name type="scientific">Stephania yunnanensis</name>
    <dbReference type="NCBI Taxonomy" id="152371"/>
    <lineage>
        <taxon>Eukaryota</taxon>
        <taxon>Viridiplantae</taxon>
        <taxon>Streptophyta</taxon>
        <taxon>Embryophyta</taxon>
        <taxon>Tracheophyta</taxon>
        <taxon>Spermatophyta</taxon>
        <taxon>Magnoliopsida</taxon>
        <taxon>Ranunculales</taxon>
        <taxon>Menispermaceae</taxon>
        <taxon>Menispermoideae</taxon>
        <taxon>Cissampelideae</taxon>
        <taxon>Stephania</taxon>
    </lineage>
</organism>
<sequence>MEIDPFCRGAIFIKDFALVCAGHDYGQALSKGILFFEAQRSGVSSPETRELTGDLTLLVVA</sequence>
<protein>
    <submittedName>
        <fullName evidence="1">Uncharacterized protein</fullName>
    </submittedName>
</protein>
<dbReference type="EMBL" id="JBBNAF010000008">
    <property type="protein sequence ID" value="KAK9121868.1"/>
    <property type="molecule type" value="Genomic_DNA"/>
</dbReference>